<keyword evidence="5" id="KW-0998">Cell outer membrane</keyword>
<dbReference type="InterPro" id="IPR012944">
    <property type="entry name" value="SusD_RagB_dom"/>
</dbReference>
<keyword evidence="4" id="KW-0472">Membrane</keyword>
<dbReference type="AlphaFoldDB" id="A0A4V3DDF0"/>
<evidence type="ECO:0000256" key="5">
    <source>
        <dbReference type="ARBA" id="ARBA00023237"/>
    </source>
</evidence>
<evidence type="ECO:0000256" key="1">
    <source>
        <dbReference type="ARBA" id="ARBA00004442"/>
    </source>
</evidence>
<dbReference type="Gene3D" id="2.20.20.130">
    <property type="match status" value="1"/>
</dbReference>
<accession>A0A4V3DDF0</accession>
<feature type="domain" description="RagB/SusD" evidence="6">
    <location>
        <begin position="347"/>
        <end position="440"/>
    </location>
</feature>
<dbReference type="Proteomes" id="UP000295292">
    <property type="component" value="Unassembled WGS sequence"/>
</dbReference>
<reference evidence="8 9" key="1">
    <citation type="submission" date="2019-03" db="EMBL/GenBank/DDBJ databases">
        <title>Genomic Encyclopedia of Archaeal and Bacterial Type Strains, Phase II (KMG-II): from individual species to whole genera.</title>
        <authorList>
            <person name="Goeker M."/>
        </authorList>
    </citation>
    <scope>NUCLEOTIDE SEQUENCE [LARGE SCALE GENOMIC DNA]</scope>
    <source>
        <strain evidence="8 9">DSM 28353</strain>
    </source>
</reference>
<dbReference type="PROSITE" id="PS51257">
    <property type="entry name" value="PROKAR_LIPOPROTEIN"/>
    <property type="match status" value="1"/>
</dbReference>
<evidence type="ECO:0000256" key="2">
    <source>
        <dbReference type="ARBA" id="ARBA00006275"/>
    </source>
</evidence>
<organism evidence="8 9">
    <name type="scientific">Sphingobacterium yanglingense</name>
    <dbReference type="NCBI Taxonomy" id="1437280"/>
    <lineage>
        <taxon>Bacteria</taxon>
        <taxon>Pseudomonadati</taxon>
        <taxon>Bacteroidota</taxon>
        <taxon>Sphingobacteriia</taxon>
        <taxon>Sphingobacteriales</taxon>
        <taxon>Sphingobacteriaceae</taxon>
        <taxon>Sphingobacterium</taxon>
    </lineage>
</organism>
<proteinExistence type="inferred from homology"/>
<dbReference type="Pfam" id="PF07980">
    <property type="entry name" value="SusD_RagB"/>
    <property type="match status" value="1"/>
</dbReference>
<keyword evidence="3" id="KW-0732">Signal</keyword>
<feature type="domain" description="SusD-like N-terminal" evidence="7">
    <location>
        <begin position="22"/>
        <end position="243"/>
    </location>
</feature>
<evidence type="ECO:0000313" key="8">
    <source>
        <dbReference type="EMBL" id="TDQ76354.1"/>
    </source>
</evidence>
<dbReference type="OrthoDB" id="1097962at2"/>
<dbReference type="Gene3D" id="1.25.40.900">
    <property type="match status" value="1"/>
</dbReference>
<dbReference type="InterPro" id="IPR011990">
    <property type="entry name" value="TPR-like_helical_dom_sf"/>
</dbReference>
<dbReference type="Pfam" id="PF14322">
    <property type="entry name" value="SusD-like_3"/>
    <property type="match status" value="1"/>
</dbReference>
<keyword evidence="9" id="KW-1185">Reference proteome</keyword>
<evidence type="ECO:0000259" key="7">
    <source>
        <dbReference type="Pfam" id="PF14322"/>
    </source>
</evidence>
<dbReference type="RefSeq" id="WP_133585179.1">
    <property type="nucleotide sequence ID" value="NZ_SNYV01000015.1"/>
</dbReference>
<evidence type="ECO:0000256" key="4">
    <source>
        <dbReference type="ARBA" id="ARBA00023136"/>
    </source>
</evidence>
<comment type="subcellular location">
    <subcellularLocation>
        <location evidence="1">Cell outer membrane</location>
    </subcellularLocation>
</comment>
<protein>
    <submittedName>
        <fullName evidence="8">SusD-like starch-binding protein associating with outer membrane</fullName>
    </submittedName>
</protein>
<dbReference type="Gene3D" id="1.25.40.390">
    <property type="match status" value="1"/>
</dbReference>
<gene>
    <name evidence="8" type="ORF">CLV99_2941</name>
</gene>
<comment type="similarity">
    <text evidence="2">Belongs to the SusD family.</text>
</comment>
<comment type="caution">
    <text evidence="8">The sequence shown here is derived from an EMBL/GenBank/DDBJ whole genome shotgun (WGS) entry which is preliminary data.</text>
</comment>
<dbReference type="EMBL" id="SNYV01000015">
    <property type="protein sequence ID" value="TDQ76354.1"/>
    <property type="molecule type" value="Genomic_DNA"/>
</dbReference>
<evidence type="ECO:0000259" key="6">
    <source>
        <dbReference type="Pfam" id="PF07980"/>
    </source>
</evidence>
<name>A0A4V3DDF0_9SPHI</name>
<dbReference type="SUPFAM" id="SSF48452">
    <property type="entry name" value="TPR-like"/>
    <property type="match status" value="1"/>
</dbReference>
<dbReference type="InterPro" id="IPR033985">
    <property type="entry name" value="SusD-like_N"/>
</dbReference>
<evidence type="ECO:0000256" key="3">
    <source>
        <dbReference type="ARBA" id="ARBA00022729"/>
    </source>
</evidence>
<sequence>MKKPIYILIALLTGFSFTSCKDWLDVRPGTEVLQDELFDTEEGFNEAILGSYLQMGAGVYADNLTMTTISAMGQNYQTTATGHPLREHALYNYVHPDVKNTVATIWSNMYTAIGGVNNLLEHVDDAKSIFRKNHYNLVKGQALGLRAYMHFDLLRMFGPLPLNNEAKIAIPYVTAFDNKVTDMSSFSEVIEKCIEDLDEAETLLSVDQDVAYNNGENQDEFNLYTRNHFNYWAVKALKARIYLYAGNKEKALKYAQEVIASGKFPFVNRTTFNQTSNQDRTFSTEHIFALNQPLMKTLVDKRFRLEGNTSFQTTTFFLSTTNMNNLYEIANGGSTDYRYLYHVRPANGYSYSTKFWQDGITKLELANQMPMIRISEMYYIAAEATPDLEKSRDWLNEVRSHRGLLELTSNFNETIKMQELAKEYNKEFYAEGQTFFYYKRLGILTIPRATVALKESSFIFPLPDSEIEFGNR</sequence>
<dbReference type="GO" id="GO:0009279">
    <property type="term" value="C:cell outer membrane"/>
    <property type="evidence" value="ECO:0007669"/>
    <property type="project" value="UniProtKB-SubCell"/>
</dbReference>
<evidence type="ECO:0000313" key="9">
    <source>
        <dbReference type="Proteomes" id="UP000295292"/>
    </source>
</evidence>